<comment type="caution">
    <text evidence="1">The sequence shown here is derived from an EMBL/GenBank/DDBJ whole genome shotgun (WGS) entry which is preliminary data.</text>
</comment>
<protein>
    <submittedName>
        <fullName evidence="1">Uncharacterized protein</fullName>
    </submittedName>
</protein>
<sequence>MFVVPRKTLINIKLFKMKLKLVYLVLSVFSIQIVCSQELKKEYQKGIIYFIDCVKNNKKEAVAAVVKYPFKRDYPIPPINNKAEFVKRYDEVFDTALKTKIIKSNPATDWSQVGWRGIMLDRGDIWIDENGRLISITHQSKFEEDLKKKLISKDKKTLHPSLAVFKEPNYILLTSKFKIRIDDLGNDKYRYASWSPKQKMSEKPDLVITNGKFFADGTGGNHYYDFKKGNYLYRCYIIVLGQSDSPDATLEVSQNGKEIVSQAAKIIVE</sequence>
<dbReference type="EMBL" id="JPRL01000001">
    <property type="protein sequence ID" value="KFF07448.1"/>
    <property type="molecule type" value="Genomic_DNA"/>
</dbReference>
<name>A0A085ZSN4_9FLAO</name>
<gene>
    <name evidence="1" type="ORF">IW19_18890</name>
</gene>
<dbReference type="STRING" id="362418.IW19_18890"/>
<evidence type="ECO:0000313" key="1">
    <source>
        <dbReference type="EMBL" id="KFF07448.1"/>
    </source>
</evidence>
<organism evidence="1 2">
    <name type="scientific">Flavobacterium reichenbachii</name>
    <dbReference type="NCBI Taxonomy" id="362418"/>
    <lineage>
        <taxon>Bacteria</taxon>
        <taxon>Pseudomonadati</taxon>
        <taxon>Bacteroidota</taxon>
        <taxon>Flavobacteriia</taxon>
        <taxon>Flavobacteriales</taxon>
        <taxon>Flavobacteriaceae</taxon>
        <taxon>Flavobacterium</taxon>
    </lineage>
</organism>
<keyword evidence="2" id="KW-1185">Reference proteome</keyword>
<proteinExistence type="predicted"/>
<evidence type="ECO:0000313" key="2">
    <source>
        <dbReference type="Proteomes" id="UP000028715"/>
    </source>
</evidence>
<dbReference type="Proteomes" id="UP000028715">
    <property type="component" value="Unassembled WGS sequence"/>
</dbReference>
<accession>A0A085ZSN4</accession>
<dbReference type="AlphaFoldDB" id="A0A085ZSN4"/>
<dbReference type="eggNOG" id="ENOG502ZBTY">
    <property type="taxonomic scope" value="Bacteria"/>
</dbReference>
<reference evidence="1 2" key="1">
    <citation type="submission" date="2014-07" db="EMBL/GenBank/DDBJ databases">
        <title>Genome of Flavobacterium reichenbachii LMG 25512.</title>
        <authorList>
            <person name="Stropko S.J."/>
            <person name="Pipes S.E."/>
            <person name="Newman J.D."/>
        </authorList>
    </citation>
    <scope>NUCLEOTIDE SEQUENCE [LARGE SCALE GENOMIC DNA]</scope>
    <source>
        <strain evidence="1 2">LMG 25512</strain>
    </source>
</reference>